<dbReference type="Pfam" id="PF00139">
    <property type="entry name" value="Lectin_legB"/>
    <property type="match status" value="1"/>
</dbReference>
<evidence type="ECO:0000313" key="4">
    <source>
        <dbReference type="Proteomes" id="UP000504607"/>
    </source>
</evidence>
<proteinExistence type="inferred from homology"/>
<name>A0A6I9RUW3_ELAGV</name>
<dbReference type="PANTHER" id="PTHR32401:SF48">
    <property type="entry name" value="LEGUME LECTIN DOMAIN-CONTAINING PROTEIN"/>
    <property type="match status" value="1"/>
</dbReference>
<keyword evidence="4" id="KW-1185">Reference proteome</keyword>
<dbReference type="AlphaFoldDB" id="A0A6I9RUW3"/>
<dbReference type="InParanoid" id="A0A6I9RUW3"/>
<gene>
    <name evidence="5" type="primary">LOC105053282</name>
</gene>
<organism evidence="4 5">
    <name type="scientific">Elaeis guineensis var. tenera</name>
    <name type="common">Oil palm</name>
    <dbReference type="NCBI Taxonomy" id="51953"/>
    <lineage>
        <taxon>Eukaryota</taxon>
        <taxon>Viridiplantae</taxon>
        <taxon>Streptophyta</taxon>
        <taxon>Embryophyta</taxon>
        <taxon>Tracheophyta</taxon>
        <taxon>Spermatophyta</taxon>
        <taxon>Magnoliopsida</taxon>
        <taxon>Liliopsida</taxon>
        <taxon>Arecaceae</taxon>
        <taxon>Arecoideae</taxon>
        <taxon>Cocoseae</taxon>
        <taxon>Elaeidinae</taxon>
        <taxon>Elaeis</taxon>
    </lineage>
</organism>
<protein>
    <submittedName>
        <fullName evidence="5">Lectin-like protein At1g53080</fullName>
    </submittedName>
</protein>
<dbReference type="Proteomes" id="UP000504607">
    <property type="component" value="Chromosome 10"/>
</dbReference>
<dbReference type="PROSITE" id="PS00307">
    <property type="entry name" value="LECTIN_LEGUME_BETA"/>
    <property type="match status" value="1"/>
</dbReference>
<sequence length="173" mass="18833">MSASDTRTLCCIAAITMEVTTILAVLDDFNISQGALQLTPHALNSVEYLVNKSGRVLLSRRFTLWQDLPGGKRVASFSTNFSINIYRVGNTTPGEGLAFMIAPELDMPARRDAGFLGLTNATLNGDPNNHLVAVEFDTVKQPYDPADNHVGLDVNNVVSKSTKEGNIFIEDNF</sequence>
<dbReference type="InterPro" id="IPR013320">
    <property type="entry name" value="ConA-like_dom_sf"/>
</dbReference>
<dbReference type="PANTHER" id="PTHR32401">
    <property type="entry name" value="CONCANAVALIN A-LIKE LECTIN FAMILY PROTEIN"/>
    <property type="match status" value="1"/>
</dbReference>
<evidence type="ECO:0000256" key="2">
    <source>
        <dbReference type="ARBA" id="ARBA00022734"/>
    </source>
</evidence>
<dbReference type="GO" id="GO:0030246">
    <property type="term" value="F:carbohydrate binding"/>
    <property type="evidence" value="ECO:0007669"/>
    <property type="project" value="UniProtKB-KW"/>
</dbReference>
<dbReference type="OrthoDB" id="1913956at2759"/>
<accession>A0A6I9RUW3</accession>
<feature type="domain" description="Legume lectin" evidence="3">
    <location>
        <begin position="27"/>
        <end position="163"/>
    </location>
</feature>
<comment type="similarity">
    <text evidence="1">Belongs to the leguminous lectin family.</text>
</comment>
<reference evidence="5" key="1">
    <citation type="submission" date="2025-08" db="UniProtKB">
        <authorList>
            <consortium name="RefSeq"/>
        </authorList>
    </citation>
    <scope>IDENTIFICATION</scope>
</reference>
<dbReference type="Gene3D" id="2.60.120.200">
    <property type="match status" value="1"/>
</dbReference>
<dbReference type="CDD" id="cd06899">
    <property type="entry name" value="lectin_legume_LecRK_Arcelin_ConA"/>
    <property type="match status" value="1"/>
</dbReference>
<dbReference type="RefSeq" id="XP_010932691.1">
    <property type="nucleotide sequence ID" value="XM_010934389.1"/>
</dbReference>
<keyword evidence="2" id="KW-0430">Lectin</keyword>
<evidence type="ECO:0000256" key="1">
    <source>
        <dbReference type="ARBA" id="ARBA00007606"/>
    </source>
</evidence>
<dbReference type="InterPro" id="IPR019825">
    <property type="entry name" value="Lectin_legB_Mn/Ca_BS"/>
</dbReference>
<dbReference type="SUPFAM" id="SSF49899">
    <property type="entry name" value="Concanavalin A-like lectins/glucanases"/>
    <property type="match status" value="1"/>
</dbReference>
<evidence type="ECO:0000259" key="3">
    <source>
        <dbReference type="Pfam" id="PF00139"/>
    </source>
</evidence>
<evidence type="ECO:0000313" key="5">
    <source>
        <dbReference type="RefSeq" id="XP_010932691.1"/>
    </source>
</evidence>
<dbReference type="InterPro" id="IPR050258">
    <property type="entry name" value="Leguminous_Lectin"/>
</dbReference>
<dbReference type="InterPro" id="IPR001220">
    <property type="entry name" value="Legume_lectin_dom"/>
</dbReference>